<dbReference type="EMBL" id="AC093283">
    <property type="status" value="NOT_ANNOTATED_CDS"/>
    <property type="molecule type" value="Genomic_DNA"/>
</dbReference>
<dbReference type="OrthoDB" id="9536944at2759"/>
<dbReference type="InterPro" id="IPR051632">
    <property type="entry name" value="Rho_GEF"/>
</dbReference>
<dbReference type="VEuPathDB" id="HostDB:ENSG00000214944"/>
<dbReference type="Ensembl" id="ENST00000509848.5">
    <property type="protein sequence ID" value="ENSP00000421859.1"/>
    <property type="gene ID" value="ENSG00000214944.10"/>
</dbReference>
<proteinExistence type="evidence at protein level"/>
<evidence type="ECO:0007829" key="3">
    <source>
        <dbReference type="PeptideAtlas" id="D6RAP0"/>
    </source>
</evidence>
<dbReference type="Proteomes" id="UP000005640">
    <property type="component" value="Chromosome 5"/>
</dbReference>
<dbReference type="HOGENOM" id="CLU_2548837_0_0_1"/>
<dbReference type="UCSC" id="uc063enk.1">
    <property type="organism name" value="human"/>
</dbReference>
<reference evidence="1" key="4">
    <citation type="submission" date="2025-08" db="UniProtKB">
        <authorList>
            <consortium name="Ensembl"/>
        </authorList>
    </citation>
    <scope>IDENTIFICATION</scope>
</reference>
<dbReference type="PANTHER" id="PTHR13944:SF22">
    <property type="entry name" value="RHO GUANINE NUCLEOTIDE EXCHANGE FACTOR 28"/>
    <property type="match status" value="1"/>
</dbReference>
<dbReference type="HGNC" id="HGNC:30322">
    <property type="gene designation" value="ARHGEF28"/>
</dbReference>
<gene>
    <name evidence="1" type="primary">ARHGEF28</name>
</gene>
<dbReference type="PANTHER" id="PTHR13944">
    <property type="entry name" value="AGAP007712-PA"/>
    <property type="match status" value="1"/>
</dbReference>
<dbReference type="ProteomicsDB" id="13384"/>
<keyword evidence="2" id="KW-1185">Reference proteome</keyword>
<feature type="non-terminal residue" evidence="1">
    <location>
        <position position="83"/>
    </location>
</feature>
<organism evidence="1 2">
    <name type="scientific">Homo sapiens</name>
    <name type="common">Human</name>
    <dbReference type="NCBI Taxonomy" id="9606"/>
    <lineage>
        <taxon>Eukaryota</taxon>
        <taxon>Metazoa</taxon>
        <taxon>Chordata</taxon>
        <taxon>Craniata</taxon>
        <taxon>Vertebrata</taxon>
        <taxon>Euteleostomi</taxon>
        <taxon>Mammalia</taxon>
        <taxon>Eutheria</taxon>
        <taxon>Euarchontoglires</taxon>
        <taxon>Primates</taxon>
        <taxon>Haplorrhini</taxon>
        <taxon>Catarrhini</taxon>
        <taxon>Hominidae</taxon>
        <taxon>Homo</taxon>
    </lineage>
</organism>
<dbReference type="EMBL" id="AC026702">
    <property type="status" value="NOT_ANNOTATED_CDS"/>
    <property type="molecule type" value="Genomic_DNA"/>
</dbReference>
<dbReference type="ExpressionAtlas" id="D6RAP0">
    <property type="expression patterns" value="baseline and differential"/>
</dbReference>
<dbReference type="Antibodypedia" id="48924">
    <property type="antibodies" value="25 antibodies from 11 providers"/>
</dbReference>
<keyword evidence="3" id="KW-1267">Proteomics identification</keyword>
<dbReference type="OMA" id="SFCHENS"/>
<dbReference type="EMBL" id="AC008387">
    <property type="status" value="NOT_ANNOTATED_CDS"/>
    <property type="molecule type" value="Genomic_DNA"/>
</dbReference>
<dbReference type="ChiTaRS" id="ARHGEF28">
    <property type="organism name" value="human"/>
</dbReference>
<dbReference type="Bgee" id="ENSG00000214944">
    <property type="expression patterns" value="Expressed in sural nerve and 167 other cell types or tissues"/>
</dbReference>
<sequence>MELSCSEAPLYGQMMIYAKFDKNVYLPEDAEFYFTYDGSHQRHVMIAERIEDNVLQSSVPGHGLQETVTVSVCLCSEGYSPVT</sequence>
<dbReference type="GeneTree" id="ENSGT00940000155831"/>
<evidence type="ECO:0000313" key="2">
    <source>
        <dbReference type="Proteomes" id="UP000005640"/>
    </source>
</evidence>
<accession>D6RAP0</accession>
<reference evidence="1 2" key="1">
    <citation type="journal article" date="2001" name="Nature">
        <title>Initial sequencing and analysis of the human genome.</title>
        <authorList>
            <consortium name="International Human Genome Sequencing Consortium"/>
            <person name="Lander E.S."/>
            <person name="Linton L.M."/>
            <person name="Birren B."/>
            <person name="Nusbaum C."/>
            <person name="Zody M.C."/>
            <person name="Baldwin J."/>
            <person name="Devon K."/>
            <person name="Dewar K."/>
            <person name="Doyle M."/>
            <person name="FitzHugh W."/>
            <person name="Funke R."/>
            <person name="Gage D."/>
            <person name="Harris K."/>
            <person name="Heaford A."/>
            <person name="Howland J."/>
            <person name="Kann L."/>
            <person name="Lehoczky J."/>
            <person name="LeVine R."/>
            <person name="McEwan P."/>
            <person name="McKernan K."/>
            <person name="Meldrim J."/>
            <person name="Mesirov J.P."/>
            <person name="Miranda C."/>
            <person name="Morris W."/>
            <person name="Naylor J."/>
            <person name="Raymond C."/>
            <person name="Rosetti M."/>
            <person name="Santos R."/>
            <person name="Sheridan A."/>
            <person name="Sougnez C."/>
            <person name="Stange-Thomann N."/>
            <person name="Stojanovic N."/>
            <person name="Subramanian A."/>
            <person name="Wyman D."/>
            <person name="Rogers J."/>
            <person name="Sulston J."/>
            <person name="Ainscough R."/>
            <person name="Beck S."/>
            <person name="Bentley D."/>
            <person name="Burton J."/>
            <person name="Clee C."/>
            <person name="Carter N."/>
            <person name="Coulson A."/>
            <person name="Deadman R."/>
            <person name="Deloukas P."/>
            <person name="Dunham A."/>
            <person name="Dunham I."/>
            <person name="Durbin R."/>
            <person name="French L."/>
            <person name="Grafham D."/>
            <person name="Gregory S."/>
            <person name="Hubbard T."/>
            <person name="Humphray S."/>
            <person name="Hunt A."/>
            <person name="Jones M."/>
            <person name="Lloyd C."/>
            <person name="McMurray A."/>
            <person name="Matthews L."/>
            <person name="Mercer S."/>
            <person name="Milne S."/>
            <person name="Mullikin J.C."/>
            <person name="Mungall A."/>
            <person name="Plumb R."/>
            <person name="Ross M."/>
            <person name="Shownkeen R."/>
            <person name="Sims S."/>
            <person name="Waterston R.H."/>
            <person name="Wilson R.K."/>
            <person name="Hillier L.W."/>
            <person name="McPherson J.D."/>
            <person name="Marra M.A."/>
            <person name="Mardis E.R."/>
            <person name="Fulton L.A."/>
            <person name="Chinwalla A.T."/>
            <person name="Pepin K.H."/>
            <person name="Gish W.R."/>
            <person name="Chissoe S.L."/>
            <person name="Wendl M.C."/>
            <person name="Delehaunty K.D."/>
            <person name="Miner T.L."/>
            <person name="Delehaunty A."/>
            <person name="Kramer J.B."/>
            <person name="Cook L.L."/>
            <person name="Fulton R.S."/>
            <person name="Johnson D.L."/>
            <person name="Minx P.J."/>
            <person name="Clifton S.W."/>
            <person name="Hawkins T."/>
            <person name="Branscomb E."/>
            <person name="Predki P."/>
            <person name="Richardson P."/>
            <person name="Wenning S."/>
            <person name="Slezak T."/>
            <person name="Doggett N."/>
            <person name="Cheng J.F."/>
            <person name="Olsen A."/>
            <person name="Lucas S."/>
            <person name="Elkin C."/>
            <person name="Uberbacher E."/>
            <person name="Frazier M."/>
            <person name="Gibbs R.A."/>
            <person name="Muzny D.M."/>
            <person name="Scherer S.E."/>
            <person name="Bouck J.B."/>
            <person name="Sodergren E.J."/>
            <person name="Worley K.C."/>
            <person name="Rives C.M."/>
            <person name="Gorrell J.H."/>
            <person name="Metzker M.L."/>
            <person name="Naylor S.L."/>
            <person name="Kucherlapati R.S."/>
            <person name="Nelson D.L."/>
            <person name="Weinstock G.M."/>
            <person name="Sakaki Y."/>
            <person name="Fujiyama A."/>
            <person name="Hattori M."/>
            <person name="Yada T."/>
            <person name="Toyoda A."/>
            <person name="Itoh T."/>
            <person name="Kawagoe C."/>
            <person name="Watanabe H."/>
            <person name="Totoki Y."/>
            <person name="Taylor T."/>
            <person name="Weissenbach J."/>
            <person name="Heilig R."/>
            <person name="Saurin W."/>
            <person name="Artiguenave F."/>
            <person name="Brottier P."/>
            <person name="Bruls T."/>
            <person name="Pelletier E."/>
            <person name="Robert C."/>
            <person name="Wincker P."/>
            <person name="Smith D.R."/>
            <person name="Doucette-Stamm L."/>
            <person name="Rubenfield M."/>
            <person name="Weinstock K."/>
            <person name="Lee H.M."/>
            <person name="Dubois J."/>
            <person name="Rosenthal A."/>
            <person name="Platzer M."/>
            <person name="Nyakatura G."/>
            <person name="Taudien S."/>
            <person name="Rump A."/>
            <person name="Yang H."/>
            <person name="Yu J."/>
            <person name="Wang J."/>
            <person name="Huang G."/>
            <person name="Gu J."/>
            <person name="Hood L."/>
            <person name="Rowen L."/>
            <person name="Madan A."/>
            <person name="Qin S."/>
            <person name="Davis R.W."/>
            <person name="Federspiel N.A."/>
            <person name="Abola A.P."/>
            <person name="Proctor M.J."/>
            <person name="Myers R.M."/>
            <person name="Schmutz J."/>
            <person name="Dickson M."/>
            <person name="Grimwood J."/>
            <person name="Cox D.R."/>
            <person name="Olson M.V."/>
            <person name="Kaul R."/>
            <person name="Raymond C."/>
            <person name="Shimizu N."/>
            <person name="Kawasaki K."/>
            <person name="Minoshima S."/>
            <person name="Evans G.A."/>
            <person name="Athanasiou M."/>
            <person name="Schultz R."/>
            <person name="Roe B.A."/>
            <person name="Chen F."/>
            <person name="Pan H."/>
            <person name="Ramser J."/>
            <person name="Lehrach H."/>
            <person name="Reinhardt R."/>
            <person name="McCombie W.R."/>
            <person name="de la Bastide M."/>
            <person name="Dedhia N."/>
            <person name="Blocker H."/>
            <person name="Hornischer K."/>
            <person name="Nordsiek G."/>
            <person name="Agarwala R."/>
            <person name="Aravind L."/>
            <person name="Bailey J.A."/>
            <person name="Bateman A."/>
            <person name="Batzoglou S."/>
            <person name="Birney E."/>
            <person name="Bork P."/>
            <person name="Brown D.G."/>
            <person name="Burge C.B."/>
            <person name="Cerutti L."/>
            <person name="Chen H.C."/>
            <person name="Church D."/>
            <person name="Clamp M."/>
            <person name="Copley R.R."/>
            <person name="Doerks T."/>
            <person name="Eddy S.R."/>
            <person name="Eichler E.E."/>
            <person name="Furey T.S."/>
            <person name="Galagan J."/>
            <person name="Gilbert J.G."/>
            <person name="Harmon C."/>
            <person name="Hayashizaki Y."/>
            <person name="Haussler D."/>
            <person name="Hermjakob H."/>
            <person name="Hokamp K."/>
            <person name="Jang W."/>
            <person name="Johnson L.S."/>
            <person name="Jones T.A."/>
            <person name="Kasif S."/>
            <person name="Kaspryzk A."/>
            <person name="Kennedy S."/>
            <person name="Kent W.J."/>
            <person name="Kitts P."/>
            <person name="Koonin E.V."/>
            <person name="Korf I."/>
            <person name="Kulp D."/>
            <person name="Lancet D."/>
            <person name="Lowe T.M."/>
            <person name="McLysaght A."/>
            <person name="Mikkelsen T."/>
            <person name="Moran J.V."/>
            <person name="Mulder N."/>
            <person name="Pollara V.J."/>
            <person name="Ponting C.P."/>
            <person name="Schuler G."/>
            <person name="Schultz J."/>
            <person name="Slater G."/>
            <person name="Smit A.F."/>
            <person name="Stupka E."/>
            <person name="Szustakowski J."/>
            <person name="Thierry-Mieg D."/>
            <person name="Thierry-Mieg J."/>
            <person name="Wagner L."/>
            <person name="Wallis J."/>
            <person name="Wheeler R."/>
            <person name="Williams A."/>
            <person name="Wolf Y.I."/>
            <person name="Wolfe K.H."/>
            <person name="Yang S.P."/>
            <person name="Yeh R.F."/>
            <person name="Collins F."/>
            <person name="Guyer M.S."/>
            <person name="Peterson J."/>
            <person name="Felsenfeld A."/>
            <person name="Wetterstrand K.A."/>
            <person name="Patrinos A."/>
            <person name="Morgan M.J."/>
            <person name="de Jong P."/>
            <person name="Catanese J.J."/>
            <person name="Osoegawa K."/>
            <person name="Shizuya H."/>
            <person name="Choi S."/>
            <person name="Chen Y.J."/>
        </authorList>
    </citation>
    <scope>NUCLEOTIDE SEQUENCE [LARGE SCALE GENOMIC DNA]</scope>
</reference>
<name>D6RAP0_HUMAN</name>
<protein>
    <submittedName>
        <fullName evidence="1">Rho guanine nucleotide exchange factor 28</fullName>
    </submittedName>
</protein>
<dbReference type="Ensembl" id="ENST00000509848.5">
    <property type="protein sequence ID" value="ENSP00000421859.1"/>
    <property type="gene ID" value="ENSG00000214944.11"/>
</dbReference>
<reference evidence="1" key="5">
    <citation type="submission" date="2025-09" db="UniProtKB">
        <authorList>
            <consortium name="Ensembl"/>
        </authorList>
    </citation>
    <scope>IDENTIFICATION</scope>
</reference>
<dbReference type="EMBL" id="AC091868">
    <property type="status" value="NOT_ANNOTATED_CDS"/>
    <property type="molecule type" value="Genomic_DNA"/>
</dbReference>
<reference evidence="1 2" key="2">
    <citation type="journal article" date="2004" name="Nature">
        <title>The DNA sequence and comparative analysis of human chromosome 5.</title>
        <authorList>
            <person name="Schmutz J."/>
            <person name="Martin J."/>
            <person name="Terry A."/>
            <person name="Couronne O."/>
            <person name="Grimwood J."/>
            <person name="Lowry S."/>
            <person name="Gordon L.A."/>
            <person name="Scott D."/>
            <person name="Xie G."/>
            <person name="Huang W."/>
            <person name="Hellsten U."/>
            <person name="Tran-Gyamfi M."/>
            <person name="She X."/>
            <person name="Prabhakar S."/>
            <person name="Aerts A."/>
            <person name="Altherr M."/>
            <person name="Bajorek E."/>
            <person name="Black S."/>
            <person name="Branscomb E."/>
            <person name="Caoile C."/>
            <person name="Challacombe J.F."/>
            <person name="Chan Y.M."/>
            <person name="Denys M."/>
            <person name="Detter J.C."/>
            <person name="Escobar J."/>
            <person name="Flowers D."/>
            <person name="Fotopulos D."/>
            <person name="Glavina T."/>
            <person name="Gomez M."/>
            <person name="Gonzales E."/>
            <person name="Goodstein D."/>
            <person name="Grigoriev I."/>
            <person name="Groza M."/>
            <person name="Hammon N."/>
            <person name="Hawkins T."/>
            <person name="Haydu L."/>
            <person name="Israni S."/>
            <person name="Jett J."/>
            <person name="Kadner K."/>
            <person name="Kimball H."/>
            <person name="Kobayashi A."/>
            <person name="Lopez F."/>
            <person name="Lou Y."/>
            <person name="Martinez D."/>
            <person name="Medina C."/>
            <person name="Morgan J."/>
            <person name="Nandkeshwar R."/>
            <person name="Noonan J.P."/>
            <person name="Pitluck S."/>
            <person name="Pollard M."/>
            <person name="Predki P."/>
            <person name="Priest J."/>
            <person name="Ramirez L."/>
            <person name="Retterer J."/>
            <person name="Rodriguez A."/>
            <person name="Rogers S."/>
            <person name="Salamov A."/>
            <person name="Salazar A."/>
            <person name="Thayer N."/>
            <person name="Tice H."/>
            <person name="Tsai M."/>
            <person name="Ustaszewska A."/>
            <person name="Vo N."/>
            <person name="Wheeler J."/>
            <person name="Wu K."/>
            <person name="Yang J."/>
            <person name="Dickson M."/>
            <person name="Cheng J.F."/>
            <person name="Eichler E.E."/>
            <person name="Olsen A."/>
            <person name="Pennacchio L.A."/>
            <person name="Rokhsar D.S."/>
            <person name="Richardson P."/>
            <person name="Lucas S.M."/>
            <person name="Myers R.M."/>
            <person name="Rubin E.M."/>
        </authorList>
    </citation>
    <scope>NUCLEOTIDE SEQUENCE [LARGE SCALE GENOMIC DNA]</scope>
</reference>
<reference evidence="1 2" key="3">
    <citation type="journal article" date="2004" name="Nature">
        <title>Finishing the euchromatic sequence of the human genome.</title>
        <authorList>
            <consortium name="International Human Genome Sequencing Consortium"/>
        </authorList>
    </citation>
    <scope>NUCLEOTIDE SEQUENCE [LARGE SCALE GENOMIC DNA]</scope>
</reference>
<dbReference type="EMBL" id="KF457926">
    <property type="status" value="NOT_ANNOTATED_CDS"/>
    <property type="molecule type" value="Genomic_DNA"/>
</dbReference>
<evidence type="ECO:0000313" key="1">
    <source>
        <dbReference type="Ensembl" id="ENSP00000421859.1"/>
    </source>
</evidence>
<dbReference type="AlphaFoldDB" id="D6RAP0"/>
<dbReference type="MassIVE" id="D6RAP0"/>
<dbReference type="OpenTargets" id="ENSG00000214944"/>
<dbReference type="EMBL" id="KF457921">
    <property type="status" value="NOT_ANNOTATED_CDS"/>
    <property type="molecule type" value="Genomic_DNA"/>
</dbReference>